<evidence type="ECO:0000256" key="4">
    <source>
        <dbReference type="ARBA" id="ARBA00022821"/>
    </source>
</evidence>
<dbReference type="Gene3D" id="1.10.8.430">
    <property type="entry name" value="Helical domain of apoptotic protease-activating factors"/>
    <property type="match status" value="1"/>
</dbReference>
<feature type="domain" description="Disease resistance protein winged helix" evidence="9">
    <location>
        <begin position="476"/>
        <end position="549"/>
    </location>
</feature>
<feature type="domain" description="Disease resistance N-terminal" evidence="8">
    <location>
        <begin position="58"/>
        <end position="139"/>
    </location>
</feature>
<dbReference type="InterPro" id="IPR027417">
    <property type="entry name" value="P-loop_NTPase"/>
</dbReference>
<evidence type="ECO:0000313" key="11">
    <source>
        <dbReference type="EMBL" id="KAI5410684.1"/>
    </source>
</evidence>
<keyword evidence="3" id="KW-0547">Nucleotide-binding</keyword>
<keyword evidence="2" id="KW-0677">Repeat</keyword>
<dbReference type="Pfam" id="PF00931">
    <property type="entry name" value="NB-ARC"/>
    <property type="match status" value="1"/>
</dbReference>
<dbReference type="Gramene" id="Psat05G0599500-T1">
    <property type="protein sequence ID" value="KAI5410684.1"/>
    <property type="gene ID" value="KIW84_055995"/>
</dbReference>
<evidence type="ECO:0000259" key="8">
    <source>
        <dbReference type="Pfam" id="PF18052"/>
    </source>
</evidence>
<dbReference type="Pfam" id="PF23559">
    <property type="entry name" value="WHD_DRP"/>
    <property type="match status" value="1"/>
</dbReference>
<comment type="caution">
    <text evidence="11">The sequence shown here is derived from an EMBL/GenBank/DDBJ whole genome shotgun (WGS) entry which is preliminary data.</text>
</comment>
<keyword evidence="6" id="KW-0472">Membrane</keyword>
<dbReference type="InterPro" id="IPR042197">
    <property type="entry name" value="Apaf_helical"/>
</dbReference>
<dbReference type="InterPro" id="IPR056789">
    <property type="entry name" value="LRR_R13L1-DRL21"/>
</dbReference>
<accession>A0A9D4WX09</accession>
<dbReference type="Pfam" id="PF25019">
    <property type="entry name" value="LRR_R13L1-DRL21"/>
    <property type="match status" value="1"/>
</dbReference>
<protein>
    <submittedName>
        <fullName evidence="11">Uncharacterized protein</fullName>
    </submittedName>
</protein>
<keyword evidence="1" id="KW-0433">Leucine-rich repeat</keyword>
<dbReference type="GO" id="GO:0005524">
    <property type="term" value="F:ATP binding"/>
    <property type="evidence" value="ECO:0007669"/>
    <property type="project" value="UniProtKB-KW"/>
</dbReference>
<dbReference type="GO" id="GO:0006952">
    <property type="term" value="P:defense response"/>
    <property type="evidence" value="ECO:0007669"/>
    <property type="project" value="UniProtKB-KW"/>
</dbReference>
<feature type="domain" description="R13L1/DRL21-like LRR repeat region" evidence="10">
    <location>
        <begin position="734"/>
        <end position="862"/>
    </location>
</feature>
<dbReference type="GO" id="GO:0051707">
    <property type="term" value="P:response to other organism"/>
    <property type="evidence" value="ECO:0007669"/>
    <property type="project" value="UniProtKB-ARBA"/>
</dbReference>
<proteinExistence type="predicted"/>
<dbReference type="EMBL" id="JAMSHJ010000005">
    <property type="protein sequence ID" value="KAI5410684.1"/>
    <property type="molecule type" value="Genomic_DNA"/>
</dbReference>
<evidence type="ECO:0000259" key="10">
    <source>
        <dbReference type="Pfam" id="PF25019"/>
    </source>
</evidence>
<keyword evidence="5" id="KW-0067">ATP-binding</keyword>
<feature type="transmembrane region" description="Helical" evidence="6">
    <location>
        <begin position="18"/>
        <end position="40"/>
    </location>
</feature>
<dbReference type="SUPFAM" id="SSF52058">
    <property type="entry name" value="L domain-like"/>
    <property type="match status" value="1"/>
</dbReference>
<dbReference type="Pfam" id="PF18052">
    <property type="entry name" value="Rx_N"/>
    <property type="match status" value="1"/>
</dbReference>
<evidence type="ECO:0000256" key="5">
    <source>
        <dbReference type="ARBA" id="ARBA00022840"/>
    </source>
</evidence>
<keyword evidence="12" id="KW-1185">Reference proteome</keyword>
<sequence>MLLKPVGYLEHQLRMFDIVSFIVLYPLKGTLAYALLITLYSKIMAEMVVEAFLSPLFGVVLERLASSDLINYFRRVKLDTLVENLESILNSINQVLDDAEKKQYENPDVKMWLGDVKHAMYEADQLLDEIATDAPLKKMRVETQPSTSSIFNFIPTFINPFKSRLNELIKSLDCLAEQKDKLELKKGAWARYGVGVGSRPLERLPTTYLVDTSQIYGRDADKDEMIKFLLSRNGNDNQVPVVSIVGLGGMGKTTFAKLVYNEHVIAEHFDLKAWVHVSEPLDVAGLTKHILKSFHPSSDNESVINILQQRLQQRLSGKKYLLVLDDIWNKNEESIEQLLLPFNHGFSGSKIIVTTRDKEVANVLKSIKLFDLQQLEKNDCWSLFLTHAFRGKNACEYPNFESIGKKIVDKCGGLPLAVKTLGQLLRKKFSQHEWMKILETDMWCLFDGDNNINPVLRLSYHNLPSNQKRCFAYCSIFRKGYRFRKDELIKFWMAEGLLKCCGTDKCEEELGNEILGDLVSISFFQQSSYRKFRRYHHEFVMHDLVNDLAKSVSGGFCMQIEGARMEGIFERTRHIRCSLQINCVDKLLKPICEVKGLRSLILEGYRAMFMSNNVQHDLFSRLKCLRMLSFRYCGLLELVDEISNLKLLRYLDLSSTEITRLPDTICMLYNLQTLLLKDCCKLTELPSKFSKLIHLRHLELPFRYIKKMPENIGNLNSLQTLPYFIVEEHDGSDIKELEKLNHLHGTIHIKGLGKVIDPADAVTANLKDKKYLEEIQMTFNGGKEEIDDGSIVENSVSVLEALQPNSNLKMLIIKKYNGNKFPNWVRGCHLPNLISLELQYCGLCFNLPLLGQLPLLKELSISVCKGIKIIGEEFYGNNSTNVPFKSLEVLEFESMINWEEWFCLEGFPLLKTLSLRYCPKLKRALPQRLPSLLTLEICDCKELEASVLMGGLPSNLRYLEISNCPKLIASREEWGLFQLNFLKEFRVSDEFENAESFPEENLLPPTLKSLHLKKCSKLRVMNYKGLPNSLETLYINKCPLLKEQYRKDEGERWHTISHIPSVKID</sequence>
<evidence type="ECO:0000256" key="3">
    <source>
        <dbReference type="ARBA" id="ARBA00022741"/>
    </source>
</evidence>
<dbReference type="Gene3D" id="1.20.5.4130">
    <property type="match status" value="1"/>
</dbReference>
<dbReference type="PANTHER" id="PTHR36766:SF40">
    <property type="entry name" value="DISEASE RESISTANCE PROTEIN RGA3"/>
    <property type="match status" value="1"/>
</dbReference>
<dbReference type="SUPFAM" id="SSF52540">
    <property type="entry name" value="P-loop containing nucleoside triphosphate hydrolases"/>
    <property type="match status" value="1"/>
</dbReference>
<dbReference type="InterPro" id="IPR041118">
    <property type="entry name" value="Rx_N"/>
</dbReference>
<dbReference type="InterPro" id="IPR036388">
    <property type="entry name" value="WH-like_DNA-bd_sf"/>
</dbReference>
<dbReference type="Gene3D" id="1.10.10.10">
    <property type="entry name" value="Winged helix-like DNA-binding domain superfamily/Winged helix DNA-binding domain"/>
    <property type="match status" value="1"/>
</dbReference>
<dbReference type="Proteomes" id="UP001058974">
    <property type="component" value="Chromosome 5"/>
</dbReference>
<dbReference type="InterPro" id="IPR002182">
    <property type="entry name" value="NB-ARC"/>
</dbReference>
<keyword evidence="6" id="KW-1133">Transmembrane helix</keyword>
<dbReference type="InterPro" id="IPR032675">
    <property type="entry name" value="LRR_dom_sf"/>
</dbReference>
<gene>
    <name evidence="11" type="ORF">KIW84_055995</name>
</gene>
<dbReference type="Gene3D" id="3.80.10.10">
    <property type="entry name" value="Ribonuclease Inhibitor"/>
    <property type="match status" value="2"/>
</dbReference>
<name>A0A9D4WX09_PEA</name>
<keyword evidence="4" id="KW-0611">Plant defense</keyword>
<dbReference type="PRINTS" id="PR00364">
    <property type="entry name" value="DISEASERSIST"/>
</dbReference>
<evidence type="ECO:0000256" key="6">
    <source>
        <dbReference type="SAM" id="Phobius"/>
    </source>
</evidence>
<dbReference type="FunFam" id="3.40.50.300:FF:001091">
    <property type="entry name" value="Probable disease resistance protein At1g61300"/>
    <property type="match status" value="1"/>
</dbReference>
<dbReference type="Gene3D" id="3.40.50.300">
    <property type="entry name" value="P-loop containing nucleotide triphosphate hydrolases"/>
    <property type="match status" value="1"/>
</dbReference>
<feature type="domain" description="NB-ARC" evidence="7">
    <location>
        <begin position="220"/>
        <end position="392"/>
    </location>
</feature>
<keyword evidence="6" id="KW-0812">Transmembrane</keyword>
<dbReference type="GO" id="GO:0043531">
    <property type="term" value="F:ADP binding"/>
    <property type="evidence" value="ECO:0007669"/>
    <property type="project" value="InterPro"/>
</dbReference>
<evidence type="ECO:0000259" key="7">
    <source>
        <dbReference type="Pfam" id="PF00931"/>
    </source>
</evidence>
<dbReference type="OrthoDB" id="1408525at2759"/>
<evidence type="ECO:0000313" key="12">
    <source>
        <dbReference type="Proteomes" id="UP001058974"/>
    </source>
</evidence>
<reference evidence="11 12" key="1">
    <citation type="journal article" date="2022" name="Nat. Genet.">
        <title>Improved pea reference genome and pan-genome highlight genomic features and evolutionary characteristics.</title>
        <authorList>
            <person name="Yang T."/>
            <person name="Liu R."/>
            <person name="Luo Y."/>
            <person name="Hu S."/>
            <person name="Wang D."/>
            <person name="Wang C."/>
            <person name="Pandey M.K."/>
            <person name="Ge S."/>
            <person name="Xu Q."/>
            <person name="Li N."/>
            <person name="Li G."/>
            <person name="Huang Y."/>
            <person name="Saxena R.K."/>
            <person name="Ji Y."/>
            <person name="Li M."/>
            <person name="Yan X."/>
            <person name="He Y."/>
            <person name="Liu Y."/>
            <person name="Wang X."/>
            <person name="Xiang C."/>
            <person name="Varshney R.K."/>
            <person name="Ding H."/>
            <person name="Gao S."/>
            <person name="Zong X."/>
        </authorList>
    </citation>
    <scope>NUCLEOTIDE SEQUENCE [LARGE SCALE GENOMIC DNA]</scope>
    <source>
        <strain evidence="11 12">cv. Zhongwan 6</strain>
    </source>
</reference>
<evidence type="ECO:0000259" key="9">
    <source>
        <dbReference type="Pfam" id="PF23559"/>
    </source>
</evidence>
<dbReference type="InterPro" id="IPR058922">
    <property type="entry name" value="WHD_DRP"/>
</dbReference>
<dbReference type="AlphaFoldDB" id="A0A9D4WX09"/>
<dbReference type="PANTHER" id="PTHR36766">
    <property type="entry name" value="PLANT BROAD-SPECTRUM MILDEW RESISTANCE PROTEIN RPW8"/>
    <property type="match status" value="1"/>
</dbReference>
<evidence type="ECO:0000256" key="2">
    <source>
        <dbReference type="ARBA" id="ARBA00022737"/>
    </source>
</evidence>
<organism evidence="11 12">
    <name type="scientific">Pisum sativum</name>
    <name type="common">Garden pea</name>
    <name type="synonym">Lathyrus oleraceus</name>
    <dbReference type="NCBI Taxonomy" id="3888"/>
    <lineage>
        <taxon>Eukaryota</taxon>
        <taxon>Viridiplantae</taxon>
        <taxon>Streptophyta</taxon>
        <taxon>Embryophyta</taxon>
        <taxon>Tracheophyta</taxon>
        <taxon>Spermatophyta</taxon>
        <taxon>Magnoliopsida</taxon>
        <taxon>eudicotyledons</taxon>
        <taxon>Gunneridae</taxon>
        <taxon>Pentapetalae</taxon>
        <taxon>rosids</taxon>
        <taxon>fabids</taxon>
        <taxon>Fabales</taxon>
        <taxon>Fabaceae</taxon>
        <taxon>Papilionoideae</taxon>
        <taxon>50 kb inversion clade</taxon>
        <taxon>NPAAA clade</taxon>
        <taxon>Hologalegina</taxon>
        <taxon>IRL clade</taxon>
        <taxon>Fabeae</taxon>
        <taxon>Lathyrus</taxon>
    </lineage>
</organism>
<evidence type="ECO:0000256" key="1">
    <source>
        <dbReference type="ARBA" id="ARBA00022614"/>
    </source>
</evidence>